<feature type="region of interest" description="Disordered" evidence="1">
    <location>
        <begin position="97"/>
        <end position="124"/>
    </location>
</feature>
<accession>A0A1I8A660</accession>
<dbReference type="Proteomes" id="UP000095287">
    <property type="component" value="Unplaced"/>
</dbReference>
<protein>
    <submittedName>
        <fullName evidence="3">RNA polymerase II transcription factor B subunit 5</fullName>
    </submittedName>
</protein>
<dbReference type="AlphaFoldDB" id="A0A1I8A660"/>
<evidence type="ECO:0000256" key="1">
    <source>
        <dbReference type="SAM" id="MobiDB-lite"/>
    </source>
</evidence>
<sequence length="124" mass="14161">MRKTQKQWYLDQKAMHPSIVMHFMHRILVIQVLFKKPGAVVLITRNITILQSTMASQTLTVVSSDGVEFKIKIEDVEKVLTLQKMLSFNASFAESSIPLPSRDEERNANDDGGEEEGVKRERTE</sequence>
<organism evidence="2 3">
    <name type="scientific">Steinernema glaseri</name>
    <dbReference type="NCBI Taxonomy" id="37863"/>
    <lineage>
        <taxon>Eukaryota</taxon>
        <taxon>Metazoa</taxon>
        <taxon>Ecdysozoa</taxon>
        <taxon>Nematoda</taxon>
        <taxon>Chromadorea</taxon>
        <taxon>Rhabditida</taxon>
        <taxon>Tylenchina</taxon>
        <taxon>Panagrolaimomorpha</taxon>
        <taxon>Strongyloidoidea</taxon>
        <taxon>Steinernematidae</taxon>
        <taxon>Steinernema</taxon>
    </lineage>
</organism>
<evidence type="ECO:0000313" key="3">
    <source>
        <dbReference type="WBParaSite" id="L893_g33409.t1"/>
    </source>
</evidence>
<dbReference type="WBParaSite" id="L893_g33409.t1">
    <property type="protein sequence ID" value="L893_g33409.t1"/>
    <property type="gene ID" value="L893_g33409"/>
</dbReference>
<reference evidence="3" key="1">
    <citation type="submission" date="2016-11" db="UniProtKB">
        <authorList>
            <consortium name="WormBaseParasite"/>
        </authorList>
    </citation>
    <scope>IDENTIFICATION</scope>
</reference>
<evidence type="ECO:0000313" key="2">
    <source>
        <dbReference type="Proteomes" id="UP000095287"/>
    </source>
</evidence>
<keyword evidence="2" id="KW-1185">Reference proteome</keyword>
<name>A0A1I8A660_9BILA</name>
<proteinExistence type="predicted"/>